<reference evidence="1 2" key="1">
    <citation type="submission" date="2019-07" db="EMBL/GenBank/DDBJ databases">
        <authorList>
            <person name="Kim J."/>
        </authorList>
    </citation>
    <scope>NUCLEOTIDE SEQUENCE [LARGE SCALE GENOMIC DNA]</scope>
    <source>
        <strain evidence="1 2">MJ1a</strain>
    </source>
</reference>
<organism evidence="1 2">
    <name type="scientific">Mucilaginibacter achroorhodeus</name>
    <dbReference type="NCBI Taxonomy" id="2599294"/>
    <lineage>
        <taxon>Bacteria</taxon>
        <taxon>Pseudomonadati</taxon>
        <taxon>Bacteroidota</taxon>
        <taxon>Sphingobacteriia</taxon>
        <taxon>Sphingobacteriales</taxon>
        <taxon>Sphingobacteriaceae</taxon>
        <taxon>Mucilaginibacter</taxon>
    </lineage>
</organism>
<dbReference type="EMBL" id="VOEI01000006">
    <property type="protein sequence ID" value="TWR24461.1"/>
    <property type="molecule type" value="Genomic_DNA"/>
</dbReference>
<dbReference type="AlphaFoldDB" id="A0A563U0S7"/>
<gene>
    <name evidence="1" type="ORF">FPZ42_15275</name>
</gene>
<sequence>MKQFKQILLTGILMFAFKAYVFSQARKTHYASARAQKQVTPPQRQQGSAQLKAFQQLAADANVSFTFPQGFKELKAPNNEDVSFDYAMELPGKEFEIWFRVRSLKENWAAYEKTTVSYADRPDNPDSLYIAMGKAQATAFAGDNPILSRSIPANMVARYNGDAGRSYMINLPDEALTKHYRYALLLTLQKDHTGSIMVVCFSNQRGPEFFKNIDKASNCIKFKP</sequence>
<dbReference type="RefSeq" id="WP_146272664.1">
    <property type="nucleotide sequence ID" value="NZ_VOEI01000006.1"/>
</dbReference>
<comment type="caution">
    <text evidence="1">The sequence shown here is derived from an EMBL/GenBank/DDBJ whole genome shotgun (WGS) entry which is preliminary data.</text>
</comment>
<protein>
    <submittedName>
        <fullName evidence="1">Uncharacterized protein</fullName>
    </submittedName>
</protein>
<evidence type="ECO:0000313" key="2">
    <source>
        <dbReference type="Proteomes" id="UP000318010"/>
    </source>
</evidence>
<proteinExistence type="predicted"/>
<keyword evidence="2" id="KW-1185">Reference proteome</keyword>
<accession>A0A563U0S7</accession>
<dbReference type="OrthoDB" id="797448at2"/>
<evidence type="ECO:0000313" key="1">
    <source>
        <dbReference type="EMBL" id="TWR24461.1"/>
    </source>
</evidence>
<name>A0A563U0S7_9SPHI</name>
<dbReference type="Proteomes" id="UP000318010">
    <property type="component" value="Unassembled WGS sequence"/>
</dbReference>